<evidence type="ECO:0000313" key="9">
    <source>
        <dbReference type="Proteomes" id="UP001239994"/>
    </source>
</evidence>
<comment type="similarity">
    <text evidence="5">Belongs to the Deltex family.</text>
</comment>
<keyword evidence="9" id="KW-1185">Reference proteome</keyword>
<feature type="domain" description="Deltex C-terminal" evidence="7">
    <location>
        <begin position="462"/>
        <end position="558"/>
    </location>
</feature>
<evidence type="ECO:0000256" key="1">
    <source>
        <dbReference type="ARBA" id="ARBA00000900"/>
    </source>
</evidence>
<keyword evidence="5" id="KW-0862">Zinc</keyword>
<comment type="subcellular location">
    <subcellularLocation>
        <location evidence="5">Cytoplasm</location>
    </subcellularLocation>
</comment>
<dbReference type="EC" id="2.3.2.27" evidence="5"/>
<dbReference type="GO" id="GO:0061630">
    <property type="term" value="F:ubiquitin protein ligase activity"/>
    <property type="evidence" value="ECO:0007669"/>
    <property type="project" value="UniProtKB-UniRule"/>
</dbReference>
<dbReference type="GO" id="GO:0016567">
    <property type="term" value="P:protein ubiquitination"/>
    <property type="evidence" value="ECO:0007669"/>
    <property type="project" value="UniProtKB-UniRule"/>
</dbReference>
<dbReference type="PANTHER" id="PTHR12622">
    <property type="entry name" value="DELTEX-RELATED"/>
    <property type="match status" value="1"/>
</dbReference>
<dbReference type="InterPro" id="IPR039396">
    <property type="entry name" value="Deltex_C"/>
</dbReference>
<reference evidence="8" key="1">
    <citation type="submission" date="2023-03" db="EMBL/GenBank/DDBJ databases">
        <title>Electrophorus voltai genome.</title>
        <authorList>
            <person name="Bian C."/>
        </authorList>
    </citation>
    <scope>NUCLEOTIDE SEQUENCE</scope>
    <source>
        <strain evidence="8">CB-2022</strain>
        <tissue evidence="8">Muscle</tissue>
    </source>
</reference>
<gene>
    <name evidence="8" type="ORF">P4O66_007601</name>
</gene>
<feature type="non-terminal residue" evidence="8">
    <location>
        <position position="568"/>
    </location>
</feature>
<proteinExistence type="inferred from homology"/>
<evidence type="ECO:0000259" key="7">
    <source>
        <dbReference type="Pfam" id="PF18102"/>
    </source>
</evidence>
<organism evidence="8 9">
    <name type="scientific">Electrophorus voltai</name>
    <dbReference type="NCBI Taxonomy" id="2609070"/>
    <lineage>
        <taxon>Eukaryota</taxon>
        <taxon>Metazoa</taxon>
        <taxon>Chordata</taxon>
        <taxon>Craniata</taxon>
        <taxon>Vertebrata</taxon>
        <taxon>Euteleostomi</taxon>
        <taxon>Actinopterygii</taxon>
        <taxon>Neopterygii</taxon>
        <taxon>Teleostei</taxon>
        <taxon>Ostariophysi</taxon>
        <taxon>Gymnotiformes</taxon>
        <taxon>Gymnotoidei</taxon>
        <taxon>Gymnotidae</taxon>
        <taxon>Electrophorus</taxon>
    </lineage>
</organism>
<evidence type="ECO:0000256" key="3">
    <source>
        <dbReference type="ARBA" id="ARBA00022679"/>
    </source>
</evidence>
<comment type="pathway">
    <text evidence="2 5">Protein modification; protein ubiquitination.</text>
</comment>
<evidence type="ECO:0000256" key="2">
    <source>
        <dbReference type="ARBA" id="ARBA00004906"/>
    </source>
</evidence>
<keyword evidence="4 5" id="KW-0479">Metal-binding</keyword>
<comment type="catalytic activity">
    <reaction evidence="1 5">
        <text>S-ubiquitinyl-[E2 ubiquitin-conjugating enzyme]-L-cysteine + [acceptor protein]-L-lysine = [E2 ubiquitin-conjugating enzyme]-L-cysteine + N(6)-ubiquitinyl-[acceptor protein]-L-lysine.</text>
        <dbReference type="EC" id="2.3.2.27"/>
    </reaction>
</comment>
<dbReference type="GO" id="GO:0008270">
    <property type="term" value="F:zinc ion binding"/>
    <property type="evidence" value="ECO:0007669"/>
    <property type="project" value="UniProtKB-KW"/>
</dbReference>
<evidence type="ECO:0000256" key="5">
    <source>
        <dbReference type="RuleBase" id="RU367105"/>
    </source>
</evidence>
<name>A0AAD8ZI61_9TELE</name>
<dbReference type="AlphaFoldDB" id="A0AAD8ZI61"/>
<sequence length="568" mass="63662">ALSVLRHCPHIFEVDGRKYKIALSFPWQTSVHPNKVILKMSVTIDCSQLPQGKETVKTLSKEFPGLHVHFLRQQRQCSLHGLYSEVQSVVSHLVELLGDHDPPEENSSSYRRDRNQGSWTNQGNLKDQEARPTDQTHGLHVGWLNLNDQRILSSEILMWKNPSKEGTNVDLSMAQTHGTEKRKEWTEELGVEALSLIVEADVFAYLRTRSSKEYENILDRHGVHVVDVTSEGVTTLYLQSDAKAKTRSEIQKCMKQAHEELSQIYHQLEGNLRRAQIRRSTLSLRGGDTAAFEDLQSLLPKVLISYDQTYVYIVGQSSEVSRAKQILLLGSRDDHWLSLTPKNEMYCPTSPSNSDSPVSQPETTQAGGASGVLRTVVPKVNNSGVEQRGRGREEYKLAARFKKSEKGFLGFSPGENILVSAVMWNYMKEAYQSRLAALISDLQVSESPASKGEVRVNLKGSEVSKAEHPNPGSPFQGGIFDTYLPLSTKGQGLLHCLEKAFKQGLTFTICPGDMKGYRSARIVWDRIPHKMNMEGGRSRNGYPDSTYLNDLAEALKASRIEEAILNEN</sequence>
<keyword evidence="5" id="KW-0963">Cytoplasm</keyword>
<dbReference type="InterPro" id="IPR039398">
    <property type="entry name" value="Deltex_fam"/>
</dbReference>
<accession>A0AAD8ZI61</accession>
<feature type="compositionally biased region" description="Polar residues" evidence="6">
    <location>
        <begin position="349"/>
        <end position="367"/>
    </location>
</feature>
<dbReference type="InterPro" id="IPR039399">
    <property type="entry name" value="Deltex_C_sf"/>
</dbReference>
<dbReference type="GO" id="GO:0007219">
    <property type="term" value="P:Notch signaling pathway"/>
    <property type="evidence" value="ECO:0007669"/>
    <property type="project" value="InterPro"/>
</dbReference>
<dbReference type="Gene3D" id="3.30.390.130">
    <property type="match status" value="1"/>
</dbReference>
<evidence type="ECO:0000256" key="4">
    <source>
        <dbReference type="ARBA" id="ARBA00022723"/>
    </source>
</evidence>
<dbReference type="Pfam" id="PF18102">
    <property type="entry name" value="DTC"/>
    <property type="match status" value="1"/>
</dbReference>
<feature type="region of interest" description="Disordered" evidence="6">
    <location>
        <begin position="98"/>
        <end position="134"/>
    </location>
</feature>
<dbReference type="GO" id="GO:0005737">
    <property type="term" value="C:cytoplasm"/>
    <property type="evidence" value="ECO:0007669"/>
    <property type="project" value="UniProtKB-SubCell"/>
</dbReference>
<dbReference type="EMBL" id="JAROKS010000012">
    <property type="protein sequence ID" value="KAK1799360.1"/>
    <property type="molecule type" value="Genomic_DNA"/>
</dbReference>
<protein>
    <recommendedName>
        <fullName evidence="5">E3 ubiquitin-protein ligase</fullName>
        <ecNumber evidence="5">2.3.2.27</ecNumber>
    </recommendedName>
</protein>
<keyword evidence="5" id="KW-0863">Zinc-finger</keyword>
<evidence type="ECO:0000313" key="8">
    <source>
        <dbReference type="EMBL" id="KAK1799360.1"/>
    </source>
</evidence>
<feature type="compositionally biased region" description="Polar residues" evidence="6">
    <location>
        <begin position="116"/>
        <end position="125"/>
    </location>
</feature>
<dbReference type="Proteomes" id="UP001239994">
    <property type="component" value="Unassembled WGS sequence"/>
</dbReference>
<feature type="region of interest" description="Disordered" evidence="6">
    <location>
        <begin position="348"/>
        <end position="370"/>
    </location>
</feature>
<keyword evidence="3 5" id="KW-0808">Transferase</keyword>
<evidence type="ECO:0000256" key="6">
    <source>
        <dbReference type="SAM" id="MobiDB-lite"/>
    </source>
</evidence>
<comment type="caution">
    <text evidence="8">The sequence shown here is derived from an EMBL/GenBank/DDBJ whole genome shotgun (WGS) entry which is preliminary data.</text>
</comment>